<dbReference type="Pfam" id="PF24883">
    <property type="entry name" value="NPHP3_N"/>
    <property type="match status" value="1"/>
</dbReference>
<dbReference type="Proteomes" id="UP000245910">
    <property type="component" value="Chromosome II"/>
</dbReference>
<dbReference type="Pfam" id="PF00023">
    <property type="entry name" value="Ank"/>
    <property type="match status" value="1"/>
</dbReference>
<feature type="binding site" evidence="5">
    <location>
        <position position="934"/>
    </location>
    <ligand>
        <name>ATP</name>
        <dbReference type="ChEBI" id="CHEBI:30616"/>
    </ligand>
</feature>
<dbReference type="InterPro" id="IPR027417">
    <property type="entry name" value="P-loop_NTPase"/>
</dbReference>
<evidence type="ECO:0000256" key="5">
    <source>
        <dbReference type="PROSITE-ProRule" id="PRU10141"/>
    </source>
</evidence>
<evidence type="ECO:0000259" key="9">
    <source>
        <dbReference type="PROSITE" id="PS50011"/>
    </source>
</evidence>
<dbReference type="Gene3D" id="1.10.510.10">
    <property type="entry name" value="Transferase(Phosphotransferase) domain 1"/>
    <property type="match status" value="1"/>
</dbReference>
<evidence type="ECO:0000313" key="10">
    <source>
        <dbReference type="EMBL" id="CEI63379.1"/>
    </source>
</evidence>
<keyword evidence="4" id="KW-0040">ANK repeat</keyword>
<dbReference type="InterPro" id="IPR054471">
    <property type="entry name" value="GPIID_WHD"/>
</dbReference>
<dbReference type="PROSITE" id="PS50011">
    <property type="entry name" value="PROTEIN_KINASE_DOM"/>
    <property type="match status" value="1"/>
</dbReference>
<dbReference type="InterPro" id="IPR036770">
    <property type="entry name" value="Ankyrin_rpt-contain_sf"/>
</dbReference>
<keyword evidence="11" id="KW-1185">Reference proteome</keyword>
<evidence type="ECO:0000313" key="11">
    <source>
        <dbReference type="Proteomes" id="UP000245910"/>
    </source>
</evidence>
<dbReference type="PANTHER" id="PTHR10039:SF15">
    <property type="entry name" value="NACHT DOMAIN-CONTAINING PROTEIN"/>
    <property type="match status" value="1"/>
</dbReference>
<organism evidence="10 11">
    <name type="scientific">Fusarium venenatum</name>
    <dbReference type="NCBI Taxonomy" id="56646"/>
    <lineage>
        <taxon>Eukaryota</taxon>
        <taxon>Fungi</taxon>
        <taxon>Dikarya</taxon>
        <taxon>Ascomycota</taxon>
        <taxon>Pezizomycotina</taxon>
        <taxon>Sordariomycetes</taxon>
        <taxon>Hypocreomycetidae</taxon>
        <taxon>Hypocreales</taxon>
        <taxon>Nectriaceae</taxon>
        <taxon>Fusarium</taxon>
    </lineage>
</organism>
<dbReference type="Pfam" id="PF12796">
    <property type="entry name" value="Ank_2"/>
    <property type="match status" value="1"/>
</dbReference>
<reference evidence="11" key="1">
    <citation type="submission" date="2014-10" db="EMBL/GenBank/DDBJ databases">
        <authorList>
            <person name="King R."/>
        </authorList>
    </citation>
    <scope>NUCLEOTIDE SEQUENCE [LARGE SCALE GENOMIC DNA]</scope>
    <source>
        <strain evidence="11">A3/5</strain>
    </source>
</reference>
<dbReference type="EMBL" id="LN649230">
    <property type="protein sequence ID" value="CEI63379.1"/>
    <property type="molecule type" value="Genomic_DNA"/>
</dbReference>
<keyword evidence="8" id="KW-0732">Signal</keyword>
<evidence type="ECO:0000256" key="6">
    <source>
        <dbReference type="SAM" id="Coils"/>
    </source>
</evidence>
<dbReference type="InterPro" id="IPR000719">
    <property type="entry name" value="Prot_kinase_dom"/>
</dbReference>
<dbReference type="InterPro" id="IPR056884">
    <property type="entry name" value="NPHP3-like_N"/>
</dbReference>
<dbReference type="AlphaFoldDB" id="A0A2L2T1S5"/>
<feature type="repeat" description="ANK" evidence="4">
    <location>
        <begin position="688"/>
        <end position="720"/>
    </location>
</feature>
<feature type="repeat" description="ANK" evidence="4">
    <location>
        <begin position="721"/>
        <end position="753"/>
    </location>
</feature>
<dbReference type="FunFam" id="1.25.40.20:FF:000526">
    <property type="entry name" value="NACHT and Ankyrin domain protein"/>
    <property type="match status" value="1"/>
</dbReference>
<dbReference type="OrthoDB" id="448455at2759"/>
<dbReference type="InterPro" id="IPR002110">
    <property type="entry name" value="Ankyrin_rpt"/>
</dbReference>
<dbReference type="Gene3D" id="3.40.50.300">
    <property type="entry name" value="P-loop containing nucleotide triphosphate hydrolases"/>
    <property type="match status" value="1"/>
</dbReference>
<dbReference type="Gene3D" id="1.25.40.20">
    <property type="entry name" value="Ankyrin repeat-containing domain"/>
    <property type="match status" value="1"/>
</dbReference>
<keyword evidence="6" id="KW-0175">Coiled coil</keyword>
<sequence length="1198" mass="134514">MSDPLSITASVIALLQLAATATQYLKDVKHGSADRLRLRDELRSTTCLLEMLRDRIEDDDETSETDQPLKPASVRVLAEPDGPLSLFEQVLQDMVTKLEPQARLRRLAKPFTWPFDKKDIAELLTCLERLKSHFNLVMQNDLHELAKLSNLKLDDLNNKADEVEARARDEEALKIISWISTISFRAKHEDILDSTQPGTGTWLLEHSTFQSWKRGDIDKLWCPGIPGAGKTSLLSLIISRLEQEKTAGSICLYLYCDYNRRMEQSASELLSCLLQQVLHQFPNKTLPAEVSLLYSQHQRYGTRPTHAQTTELLRTLAAKLERVFIVLDALDEFGESEEEALKFMETICSLGSHVKILCTSRFSTTFEEYFSHSARLQISAQNDDIAKFLESQISQKYRLSRHVRADPKLKDEIIETIIKESQGMFLLPKLHLESLSHKINRKEVRSSLKTLPVSLNATYSDALDRIYRQAPEAVGLAEAVLFWILCAKRSLTILELQQIYATQDLLEDIGLEEDDLPDADILTSVCGGLIMIDSDSQTVRLVHYTAQQYFEQFHSEKLKGARSSITNISIKYLSLPNFSSGICTTDRDMAQRLREYPFLDYAAKYWGADINQIDGDEFFPVLDKLVSSATALEATSQAFALHSNRHVNWSQEFPRDIPALVLAASFDLPRVLKRMVESGHELESKGTDEETALIRAASFGHQENVRTLLDLGADKDARDHMNETALQRAAGNGEVGVVEVLLNKGADVNVHTSSDWTALMSAVSSGDIRVVAMLVDAGANLMAETVWKDSALSIATRNGQEAIAILLADRGAVLPRGPAGRRASTVASRRGFTQLVRRLTADYEAVARQPLQRQSSRIMRGLTQIEETAEPGEEQTATEGEVPDEGDFSAVTEDLEYSIGFSRRYRIVEMLGKGHFAEVFSCTNRVTGMVYAVKVFKMDNWNSDTSKVRGIRAEFKALMSASHDNILRRIDLFAEYAEDKIYMVLELAPGRELFNFIVEKRVLSEDESRKIFLQIFSALEFLHNSGWVHRDIKPENILLFDRETLHIKLADLGLAKKIGNGPGNTELTTTLCGTPSYVAPEVLAESRHRSYEFGVDIWSAGVVLYICLCGFPPFSDELYSADFPFTLAQQIKSGRFDYPSPYWDPVGDPALDLIDSMLVVNPALRFNVKQCMKHPWTVLDSSVSVLQDTIRSASPEAI</sequence>
<feature type="region of interest" description="Disordered" evidence="7">
    <location>
        <begin position="865"/>
        <end position="885"/>
    </location>
</feature>
<dbReference type="FunFam" id="1.10.510.10:FF:000571">
    <property type="entry name" value="Maternal embryonic leucine zipper kinase"/>
    <property type="match status" value="1"/>
</dbReference>
<keyword evidence="1" id="KW-0677">Repeat</keyword>
<dbReference type="Pfam" id="PF00069">
    <property type="entry name" value="Pkinase"/>
    <property type="match status" value="1"/>
</dbReference>
<dbReference type="STRING" id="56646.A0A2L2T1S5"/>
<feature type="repeat" description="ANK" evidence="4">
    <location>
        <begin position="754"/>
        <end position="786"/>
    </location>
</feature>
<protein>
    <recommendedName>
        <fullName evidence="9">Protein kinase domain-containing protein</fullName>
    </recommendedName>
</protein>
<evidence type="ECO:0000256" key="4">
    <source>
        <dbReference type="PROSITE-ProRule" id="PRU00023"/>
    </source>
</evidence>
<dbReference type="PANTHER" id="PTHR10039">
    <property type="entry name" value="AMELOGENIN"/>
    <property type="match status" value="1"/>
</dbReference>
<dbReference type="SUPFAM" id="SSF56112">
    <property type="entry name" value="Protein kinase-like (PK-like)"/>
    <property type="match status" value="1"/>
</dbReference>
<accession>A0A2L2T1S5</accession>
<keyword evidence="3 5" id="KW-0067">ATP-binding</keyword>
<evidence type="ECO:0000256" key="3">
    <source>
        <dbReference type="ARBA" id="ARBA00022840"/>
    </source>
</evidence>
<dbReference type="InterPro" id="IPR017441">
    <property type="entry name" value="Protein_kinase_ATP_BS"/>
</dbReference>
<dbReference type="GO" id="GO:0004672">
    <property type="term" value="F:protein kinase activity"/>
    <property type="evidence" value="ECO:0007669"/>
    <property type="project" value="InterPro"/>
</dbReference>
<dbReference type="SMART" id="SM00220">
    <property type="entry name" value="S_TKc"/>
    <property type="match status" value="1"/>
</dbReference>
<evidence type="ECO:0000256" key="1">
    <source>
        <dbReference type="ARBA" id="ARBA00022737"/>
    </source>
</evidence>
<dbReference type="Pfam" id="PF22939">
    <property type="entry name" value="WHD_GPIID"/>
    <property type="match status" value="1"/>
</dbReference>
<evidence type="ECO:0000256" key="7">
    <source>
        <dbReference type="SAM" id="MobiDB-lite"/>
    </source>
</evidence>
<feature type="coiled-coil region" evidence="6">
    <location>
        <begin position="146"/>
        <end position="173"/>
    </location>
</feature>
<dbReference type="SUPFAM" id="SSF48403">
    <property type="entry name" value="Ankyrin repeat"/>
    <property type="match status" value="1"/>
</dbReference>
<dbReference type="PROSITE" id="PS50088">
    <property type="entry name" value="ANK_REPEAT"/>
    <property type="match status" value="3"/>
</dbReference>
<dbReference type="InterPro" id="IPR011009">
    <property type="entry name" value="Kinase-like_dom_sf"/>
</dbReference>
<proteinExistence type="predicted"/>
<dbReference type="CDD" id="cd05117">
    <property type="entry name" value="STKc_CAMK"/>
    <property type="match status" value="1"/>
</dbReference>
<dbReference type="SMART" id="SM00248">
    <property type="entry name" value="ANK"/>
    <property type="match status" value="5"/>
</dbReference>
<name>A0A2L2T1S5_9HYPO</name>
<feature type="domain" description="Protein kinase" evidence="9">
    <location>
        <begin position="905"/>
        <end position="1177"/>
    </location>
</feature>
<dbReference type="GO" id="GO:0005524">
    <property type="term" value="F:ATP binding"/>
    <property type="evidence" value="ECO:0007669"/>
    <property type="project" value="UniProtKB-UniRule"/>
</dbReference>
<dbReference type="PROSITE" id="PS00107">
    <property type="entry name" value="PROTEIN_KINASE_ATP"/>
    <property type="match status" value="1"/>
</dbReference>
<feature type="chain" id="PRO_5014604153" description="Protein kinase domain-containing protein" evidence="8">
    <location>
        <begin position="22"/>
        <end position="1198"/>
    </location>
</feature>
<keyword evidence="2 5" id="KW-0547">Nucleotide-binding</keyword>
<evidence type="ECO:0000256" key="8">
    <source>
        <dbReference type="SAM" id="SignalP"/>
    </source>
</evidence>
<evidence type="ECO:0000256" key="2">
    <source>
        <dbReference type="ARBA" id="ARBA00022741"/>
    </source>
</evidence>
<feature type="signal peptide" evidence="8">
    <location>
        <begin position="1"/>
        <end position="21"/>
    </location>
</feature>
<dbReference type="SUPFAM" id="SSF52540">
    <property type="entry name" value="P-loop containing nucleoside triphosphate hydrolases"/>
    <property type="match status" value="1"/>
</dbReference>
<dbReference type="PROSITE" id="PS50297">
    <property type="entry name" value="ANK_REP_REGION"/>
    <property type="match status" value="3"/>
</dbReference>